<dbReference type="PANTHER" id="PTHR42839:SF2">
    <property type="entry name" value="ISOCHORISMATE SYNTHASE ENTC"/>
    <property type="match status" value="1"/>
</dbReference>
<feature type="domain" description="Chorismate-utilising enzyme C-terminal" evidence="1">
    <location>
        <begin position="162"/>
        <end position="417"/>
    </location>
</feature>
<sequence length="426" mass="46981">MLSMTCFYYLNHPQPYPYRPLHMLQTVAWNPDLPPAQRLRRLVALALSSGRPVALWRLPGEKSARLCLSLRVEAAYVGLPPALEASAPAGFAFFPFQDSDHNPPLFLPADLYFDLARPDEVRVSSGAASRLPELRQQFAALPDPAPLAWHVRPRHAPRPVSQPEYEALVRAGIAAMRAGKVQKVVSSRAVHQALPAGFDALRAFEGLQRRYPTAFVSLVSAPGAGTWLGATPEVLAEVGEDQVFRTMALAGTQPLLPGHVPSEAIWRQKEIEEQALVARYIVNCFKQLRLREYHETGPRTVAAGDVLHLRTDFAVDLGNVPFATLGTDMLRLLHPTSAVSGMPRQAALDFIKQHEGYDRAYYAGFLGPVNLPEPGAARLYVNLRCLQLRPNQAVLYAGTGLTPDSDPTKEWQETELKLRTIGAVLE</sequence>
<dbReference type="SUPFAM" id="SSF56322">
    <property type="entry name" value="ADC synthase"/>
    <property type="match status" value="1"/>
</dbReference>
<accession>A0A1H3J3V7</accession>
<evidence type="ECO:0000313" key="2">
    <source>
        <dbReference type="EMBL" id="SDY34108.1"/>
    </source>
</evidence>
<dbReference type="Proteomes" id="UP000199249">
    <property type="component" value="Unassembled WGS sequence"/>
</dbReference>
<evidence type="ECO:0000313" key="3">
    <source>
        <dbReference type="Proteomes" id="UP000199249"/>
    </source>
</evidence>
<proteinExistence type="predicted"/>
<dbReference type="Gene3D" id="3.60.120.10">
    <property type="entry name" value="Anthranilate synthase"/>
    <property type="match status" value="1"/>
</dbReference>
<gene>
    <name evidence="2" type="ORF">SAMN04488069_107258</name>
</gene>
<evidence type="ECO:0000259" key="1">
    <source>
        <dbReference type="Pfam" id="PF00425"/>
    </source>
</evidence>
<dbReference type="EMBL" id="FNOV01000007">
    <property type="protein sequence ID" value="SDY34108.1"/>
    <property type="molecule type" value="Genomic_DNA"/>
</dbReference>
<reference evidence="3" key="1">
    <citation type="submission" date="2016-10" db="EMBL/GenBank/DDBJ databases">
        <authorList>
            <person name="Varghese N."/>
            <person name="Submissions S."/>
        </authorList>
    </citation>
    <scope>NUCLEOTIDE SEQUENCE [LARGE SCALE GENOMIC DNA]</scope>
    <source>
        <strain evidence="3">CGMCC 1.8975</strain>
    </source>
</reference>
<dbReference type="InterPro" id="IPR015890">
    <property type="entry name" value="Chorismate_C"/>
</dbReference>
<dbReference type="AlphaFoldDB" id="A0A1H3J3V7"/>
<dbReference type="STRING" id="651662.SAMN04488069_107258"/>
<dbReference type="Pfam" id="PF00425">
    <property type="entry name" value="Chorismate_bind"/>
    <property type="match status" value="1"/>
</dbReference>
<keyword evidence="3" id="KW-1185">Reference proteome</keyword>
<name>A0A1H3J3V7_9BACT</name>
<protein>
    <submittedName>
        <fullName evidence="2">Isochorismate synthase</fullName>
    </submittedName>
</protein>
<dbReference type="InterPro" id="IPR005801">
    <property type="entry name" value="ADC_synthase"/>
</dbReference>
<organism evidence="2 3">
    <name type="scientific">Hymenobacter psychrophilus</name>
    <dbReference type="NCBI Taxonomy" id="651662"/>
    <lineage>
        <taxon>Bacteria</taxon>
        <taxon>Pseudomonadati</taxon>
        <taxon>Bacteroidota</taxon>
        <taxon>Cytophagia</taxon>
        <taxon>Cytophagales</taxon>
        <taxon>Hymenobacteraceae</taxon>
        <taxon>Hymenobacter</taxon>
    </lineage>
</organism>
<dbReference type="PANTHER" id="PTHR42839">
    <property type="entry name" value="ISOCHORISMATE SYNTHASE ENTC"/>
    <property type="match status" value="1"/>
</dbReference>